<dbReference type="AlphaFoldDB" id="A0A5N5JCB2"/>
<proteinExistence type="predicted"/>
<dbReference type="InterPro" id="IPR007656">
    <property type="entry name" value="GTD-bd"/>
</dbReference>
<evidence type="ECO:0000256" key="7">
    <source>
        <dbReference type="SAM" id="Phobius"/>
    </source>
</evidence>
<organism evidence="9 10">
    <name type="scientific">Salix brachista</name>
    <dbReference type="NCBI Taxonomy" id="2182728"/>
    <lineage>
        <taxon>Eukaryota</taxon>
        <taxon>Viridiplantae</taxon>
        <taxon>Streptophyta</taxon>
        <taxon>Embryophyta</taxon>
        <taxon>Tracheophyta</taxon>
        <taxon>Spermatophyta</taxon>
        <taxon>Magnoliopsida</taxon>
        <taxon>eudicotyledons</taxon>
        <taxon>Gunneridae</taxon>
        <taxon>Pentapetalae</taxon>
        <taxon>rosids</taxon>
        <taxon>fabids</taxon>
        <taxon>Malpighiales</taxon>
        <taxon>Salicaceae</taxon>
        <taxon>Saliceae</taxon>
        <taxon>Salix</taxon>
    </lineage>
</organism>
<evidence type="ECO:0000313" key="9">
    <source>
        <dbReference type="EMBL" id="KAB5516156.1"/>
    </source>
</evidence>
<reference evidence="10" key="1">
    <citation type="journal article" date="2019" name="Gigascience">
        <title>De novo genome assembly of the endangered Acer yangbiense, a plant species with extremely small populations endemic to Yunnan Province, China.</title>
        <authorList>
            <person name="Yang J."/>
            <person name="Wariss H.M."/>
            <person name="Tao L."/>
            <person name="Zhang R."/>
            <person name="Yun Q."/>
            <person name="Hollingsworth P."/>
            <person name="Dao Z."/>
            <person name="Luo G."/>
            <person name="Guo H."/>
            <person name="Ma Y."/>
            <person name="Sun W."/>
        </authorList>
    </citation>
    <scope>NUCLEOTIDE SEQUENCE [LARGE SCALE GENOMIC DNA]</scope>
    <source>
        <strain evidence="10">cv. br00</strain>
    </source>
</reference>
<sequence>MPCQEIKSWTFDGLVGAYLDLAIAYFLLCASSFAFFAEKFLGLFGLSLPCPCDGLFGDQNRNKCWQRVLADRPSEKISSVQFSVKSRFPFDSIWDKDLNFESRGGTINEVNCGGYNIGLEGEAWCGSFRERKSGKGVERSVVNVRDVKEGKFDVKEKGVSIQKGRFLRRRRKVAADNGVFSSVSSYDHSQSNFRTHPQSPASVNKLMNKHDEGDMVPASPGGDALHFEDSKESSVDTGFVGTVSNDSDSNELLENKHMEKAAPPGDDLKCKTQRELCFDGDEKHTIKVLEQALEEEYAACSALYLELEKERSAAATAADEAMSMILRLQEEKALIEMEARQYHRMIEEKSAYDLEEMNILKEILLRREREKHFLEKELETYRQVIFGNEQLESDVQASSQYSREDPFLLLRRISESIDEKEKGEGSIKILRSKVQSIESQSCALAFGKELPIPKLDEVESLKGVCIHRLPGIDKLRQNLSIDYDGTKDEFEEKELVSPDNSLFDQQREPQIMESCLQFDLSTRDCNLIEKTISTSVEAPQQSDYINANHELASKTTETRDQTKIISLYNCDDSEKHARDSSYDAEFDSDLLVHDVHVIDDKTNLSCGINENGSEKLSANAASDIPRTCDSPRISWAEKDVRKSCSDVTNGLPPLGSSKGKFLTSDLRRNSMSAVDHERFKIDSEVGWLRERLRIIQVGREQLNISMENRENKKVQWQLLENTVSQLREIQQSTEHGKAVRQASLPPLSYKAVAYWLSCLFDLCYVNFNSNFYLGSSVDTTHYVDSKRLCRRNGSGEALLWECIGALKMTFHGLTIHADHGFSDSASLSFHFDQWINSADFATGEYLLLGAAIRTRHQRQILRSQTDWVCYQYISDPHAPFCSVIIRIRFHINIYPILLHSFHPHYLRNPV</sequence>
<dbReference type="PANTHER" id="PTHR31422">
    <property type="entry name" value="BNAANNG28530D PROTEIN"/>
    <property type="match status" value="1"/>
</dbReference>
<dbReference type="PROSITE" id="PS51775">
    <property type="entry name" value="GTD_BINDING"/>
    <property type="match status" value="1"/>
</dbReference>
<gene>
    <name evidence="9" type="ORF">DKX38_026804</name>
</gene>
<evidence type="ECO:0000256" key="6">
    <source>
        <dbReference type="SAM" id="MobiDB-lite"/>
    </source>
</evidence>
<dbReference type="Pfam" id="PF04576">
    <property type="entry name" value="Zein-binding"/>
    <property type="match status" value="1"/>
</dbReference>
<dbReference type="EMBL" id="VDCV01000017">
    <property type="protein sequence ID" value="KAB5516156.1"/>
    <property type="molecule type" value="Genomic_DNA"/>
</dbReference>
<evidence type="ECO:0000256" key="2">
    <source>
        <dbReference type="ARBA" id="ARBA00022692"/>
    </source>
</evidence>
<keyword evidence="2 7" id="KW-0812">Transmembrane</keyword>
<feature type="region of interest" description="Disordered" evidence="6">
    <location>
        <begin position="186"/>
        <end position="205"/>
    </location>
</feature>
<evidence type="ECO:0000259" key="8">
    <source>
        <dbReference type="PROSITE" id="PS51775"/>
    </source>
</evidence>
<keyword evidence="5" id="KW-0175">Coiled coil</keyword>
<evidence type="ECO:0000256" key="3">
    <source>
        <dbReference type="ARBA" id="ARBA00022989"/>
    </source>
</evidence>
<protein>
    <recommendedName>
        <fullName evidence="8">GTD-binding domain-containing protein</fullName>
    </recommendedName>
</protein>
<dbReference type="Proteomes" id="UP000326939">
    <property type="component" value="Chromosome 17"/>
</dbReference>
<keyword evidence="3 7" id="KW-1133">Transmembrane helix</keyword>
<comment type="caution">
    <text evidence="9">The sequence shown here is derived from an EMBL/GenBank/DDBJ whole genome shotgun (WGS) entry which is preliminary data.</text>
</comment>
<keyword evidence="4 7" id="KW-0472">Membrane</keyword>
<accession>A0A5N5JCB2</accession>
<feature type="transmembrane region" description="Helical" evidence="7">
    <location>
        <begin position="15"/>
        <end position="37"/>
    </location>
</feature>
<keyword evidence="10" id="KW-1185">Reference proteome</keyword>
<evidence type="ECO:0000256" key="1">
    <source>
        <dbReference type="ARBA" id="ARBA00004370"/>
    </source>
</evidence>
<dbReference type="PANTHER" id="PTHR31422:SF3">
    <property type="entry name" value="GTD-BINDING DOMAIN-CONTAINING PROTEIN"/>
    <property type="match status" value="1"/>
</dbReference>
<feature type="coiled-coil region" evidence="5">
    <location>
        <begin position="290"/>
        <end position="338"/>
    </location>
</feature>
<evidence type="ECO:0000313" key="10">
    <source>
        <dbReference type="Proteomes" id="UP000326939"/>
    </source>
</evidence>
<name>A0A5N5JCB2_9ROSI</name>
<feature type="domain" description="GTD-binding" evidence="8">
    <location>
        <begin position="284"/>
        <end position="382"/>
    </location>
</feature>
<dbReference type="GO" id="GO:0080115">
    <property type="term" value="F:myosin XI tail binding"/>
    <property type="evidence" value="ECO:0007669"/>
    <property type="project" value="UniProtKB-ARBA"/>
</dbReference>
<evidence type="ECO:0000256" key="4">
    <source>
        <dbReference type="ARBA" id="ARBA00023136"/>
    </source>
</evidence>
<comment type="subcellular location">
    <subcellularLocation>
        <location evidence="1">Membrane</location>
    </subcellularLocation>
</comment>
<evidence type="ECO:0000256" key="5">
    <source>
        <dbReference type="SAM" id="Coils"/>
    </source>
</evidence>
<dbReference type="GO" id="GO:0016020">
    <property type="term" value="C:membrane"/>
    <property type="evidence" value="ECO:0007669"/>
    <property type="project" value="UniProtKB-SubCell"/>
</dbReference>
<feature type="compositionally biased region" description="Polar residues" evidence="6">
    <location>
        <begin position="186"/>
        <end position="202"/>
    </location>
</feature>